<accession>A0A061AEV4</accession>
<feature type="coiled-coil region" evidence="5">
    <location>
        <begin position="692"/>
        <end position="719"/>
    </location>
</feature>
<proteinExistence type="predicted"/>
<name>A0A061AEV4_RHOTO</name>
<feature type="compositionally biased region" description="Polar residues" evidence="6">
    <location>
        <begin position="814"/>
        <end position="827"/>
    </location>
</feature>
<dbReference type="OrthoDB" id="266334at2759"/>
<feature type="region of interest" description="Disordered" evidence="6">
    <location>
        <begin position="417"/>
        <end position="542"/>
    </location>
</feature>
<feature type="compositionally biased region" description="Polar residues" evidence="6">
    <location>
        <begin position="571"/>
        <end position="596"/>
    </location>
</feature>
<feature type="domain" description="SUN" evidence="7">
    <location>
        <begin position="189"/>
        <end position="354"/>
    </location>
</feature>
<feature type="compositionally biased region" description="Low complexity" evidence="6">
    <location>
        <begin position="440"/>
        <end position="454"/>
    </location>
</feature>
<feature type="compositionally biased region" description="Low complexity" evidence="6">
    <location>
        <begin position="23"/>
        <end position="39"/>
    </location>
</feature>
<evidence type="ECO:0000256" key="1">
    <source>
        <dbReference type="ARBA" id="ARBA00004308"/>
    </source>
</evidence>
<feature type="region of interest" description="Disordered" evidence="6">
    <location>
        <begin position="790"/>
        <end position="880"/>
    </location>
</feature>
<dbReference type="GO" id="GO:0012505">
    <property type="term" value="C:endomembrane system"/>
    <property type="evidence" value="ECO:0007669"/>
    <property type="project" value="UniProtKB-SubCell"/>
</dbReference>
<keyword evidence="5" id="KW-0175">Coiled coil</keyword>
<evidence type="ECO:0000256" key="3">
    <source>
        <dbReference type="ARBA" id="ARBA00022989"/>
    </source>
</evidence>
<keyword evidence="2" id="KW-0812">Transmembrane</keyword>
<keyword evidence="3" id="KW-1133">Transmembrane helix</keyword>
<dbReference type="InterPro" id="IPR012919">
    <property type="entry name" value="SUN_dom"/>
</dbReference>
<dbReference type="GO" id="GO:0005737">
    <property type="term" value="C:cytoplasm"/>
    <property type="evidence" value="ECO:0007669"/>
    <property type="project" value="TreeGrafter"/>
</dbReference>
<evidence type="ECO:0000256" key="4">
    <source>
        <dbReference type="ARBA" id="ARBA00023136"/>
    </source>
</evidence>
<feature type="compositionally biased region" description="Low complexity" evidence="6">
    <location>
        <begin position="533"/>
        <end position="542"/>
    </location>
</feature>
<dbReference type="PROSITE" id="PS51469">
    <property type="entry name" value="SUN"/>
    <property type="match status" value="1"/>
</dbReference>
<dbReference type="EMBL" id="LK052936">
    <property type="protein sequence ID" value="CDR35676.1"/>
    <property type="molecule type" value="Genomic_DNA"/>
</dbReference>
<evidence type="ECO:0000313" key="8">
    <source>
        <dbReference type="EMBL" id="CDR35676.1"/>
    </source>
</evidence>
<feature type="region of interest" description="Disordered" evidence="6">
    <location>
        <begin position="931"/>
        <end position="964"/>
    </location>
</feature>
<feature type="compositionally biased region" description="Basic and acidic residues" evidence="6">
    <location>
        <begin position="1067"/>
        <end position="1076"/>
    </location>
</feature>
<feature type="region of interest" description="Disordered" evidence="6">
    <location>
        <begin position="1"/>
        <end position="65"/>
    </location>
</feature>
<feature type="compositionally biased region" description="Polar residues" evidence="6">
    <location>
        <begin position="984"/>
        <end position="993"/>
    </location>
</feature>
<reference evidence="8" key="1">
    <citation type="journal article" date="2014" name="Genome Announc.">
        <title>Draft genome sequence of Rhodosporidium toruloides CECT1137, an oleaginous yeast of biotechnological interest.</title>
        <authorList>
            <person name="Morin N."/>
            <person name="Calcas X."/>
            <person name="Devillers H."/>
            <person name="Durrens P."/>
            <person name="Sherman D.J."/>
            <person name="Nicaud J.-M."/>
            <person name="Neuveglise C."/>
        </authorList>
    </citation>
    <scope>NUCLEOTIDE SEQUENCE</scope>
    <source>
        <strain evidence="8">CECT1137</strain>
    </source>
</reference>
<feature type="compositionally biased region" description="Low complexity" evidence="6">
    <location>
        <begin position="477"/>
        <end position="514"/>
    </location>
</feature>
<feature type="region of interest" description="Disordered" evidence="6">
    <location>
        <begin position="563"/>
        <end position="630"/>
    </location>
</feature>
<feature type="compositionally biased region" description="Pro residues" evidence="6">
    <location>
        <begin position="422"/>
        <end position="439"/>
    </location>
</feature>
<dbReference type="Pfam" id="PF07738">
    <property type="entry name" value="Sad1_UNC"/>
    <property type="match status" value="1"/>
</dbReference>
<protein>
    <submittedName>
        <fullName evidence="8">RHTO0S01e04654g1_1</fullName>
    </submittedName>
</protein>
<evidence type="ECO:0000256" key="5">
    <source>
        <dbReference type="SAM" id="Coils"/>
    </source>
</evidence>
<evidence type="ECO:0000256" key="6">
    <source>
        <dbReference type="SAM" id="MobiDB-lite"/>
    </source>
</evidence>
<organism evidence="8">
    <name type="scientific">Rhodotorula toruloides</name>
    <name type="common">Yeast</name>
    <name type="synonym">Rhodosporidium toruloides</name>
    <dbReference type="NCBI Taxonomy" id="5286"/>
    <lineage>
        <taxon>Eukaryota</taxon>
        <taxon>Fungi</taxon>
        <taxon>Dikarya</taxon>
        <taxon>Basidiomycota</taxon>
        <taxon>Pucciniomycotina</taxon>
        <taxon>Microbotryomycetes</taxon>
        <taxon>Sporidiobolales</taxon>
        <taxon>Sporidiobolaceae</taxon>
        <taxon>Rhodotorula</taxon>
    </lineage>
</organism>
<keyword evidence="4" id="KW-0472">Membrane</keyword>
<dbReference type="GO" id="GO:0034975">
    <property type="term" value="P:protein folding in endoplasmic reticulum"/>
    <property type="evidence" value="ECO:0007669"/>
    <property type="project" value="TreeGrafter"/>
</dbReference>
<gene>
    <name evidence="8" type="ORF">RHTO0S_01e04654g</name>
</gene>
<dbReference type="PANTHER" id="PTHR12953:SF0">
    <property type="entry name" value="SUN DOMAIN-CONTAINING OSSIFICATION FACTOR"/>
    <property type="match status" value="1"/>
</dbReference>
<feature type="compositionally biased region" description="Low complexity" evidence="6">
    <location>
        <begin position="931"/>
        <end position="955"/>
    </location>
</feature>
<dbReference type="GO" id="GO:0016020">
    <property type="term" value="C:membrane"/>
    <property type="evidence" value="ECO:0007669"/>
    <property type="project" value="InterPro"/>
</dbReference>
<feature type="compositionally biased region" description="Low complexity" evidence="6">
    <location>
        <begin position="1031"/>
        <end position="1049"/>
    </location>
</feature>
<dbReference type="PANTHER" id="PTHR12953">
    <property type="entry name" value="MEMBRANE PROTEIN CH1 RELATED"/>
    <property type="match status" value="1"/>
</dbReference>
<comment type="subcellular location">
    <subcellularLocation>
        <location evidence="1">Endomembrane system</location>
    </subcellularLocation>
</comment>
<feature type="compositionally biased region" description="Pro residues" evidence="6">
    <location>
        <begin position="455"/>
        <end position="468"/>
    </location>
</feature>
<evidence type="ECO:0000256" key="2">
    <source>
        <dbReference type="ARBA" id="ARBA00022692"/>
    </source>
</evidence>
<feature type="coiled-coil region" evidence="5">
    <location>
        <begin position="358"/>
        <end position="395"/>
    </location>
</feature>
<dbReference type="AlphaFoldDB" id="A0A061AEV4"/>
<evidence type="ECO:0000259" key="7">
    <source>
        <dbReference type="PROSITE" id="PS51469"/>
    </source>
</evidence>
<dbReference type="InterPro" id="IPR045120">
    <property type="entry name" value="Suco/Slp1-like"/>
</dbReference>
<feature type="region of interest" description="Disordered" evidence="6">
    <location>
        <begin position="978"/>
        <end position="1131"/>
    </location>
</feature>
<sequence length="1131" mass="119273">MTSSTATEGPGGSVSASQATTVPTETSPQLPTTSSTPSPSDSPLPPAAETSSLPPPEPSPSGLADLPVVEKLPLTEVPPAPEFLSFNEWRERYAVAADPSVARRAKKAAQRARQDVVGASAAGTNGAAYDGDGADLGSLFVGGDEAGPKGGDRLVFQDIGSVAGVQVGAIEVIETDTVAAPPTSDMANPIQPLPDVGTGELNDPLLLLKDRSNYAALECAAMVHRSSRQSKGASAILVEKKDRYMLTPCSANPKFVDVELCDEIQIDTLVLANFEFFSSTFKHFKASCSVDYPGKPADWHDLGTFRARNVRGIQVFKPIRNPHFCRYLRIDFLSHFGSEFYCPVSLLRVYGYTQLDAYRESERKAKAIEEALAAAELIEEEVAQHERVLEDALRVEVDKLERLEDAGAKTVNATVEITPSFSPVPPSVDPGSPSPPPSPSVSLSSHDSTPSQTVTPPPSVATSQPPPAATVNESQPSSGLSGTTAAPTATSTPIESDTHTTSSATPSSTSAPASDEFDTGPTSATVDVAEPEFSSSTGTSFATGSELISSSTTAMTSVAASSGSSISSSADVPTSSNVSALSATPNTSTGRPSTPTDIPVVVSRSPPAPRNDTQPAIQQHVPLPPPPRPPVIQPTQPGESIYGTIMKRLTSLEHNQTLAMHFIEAQSSMLREAFARIERRLTDIEGSRGRQEQSIRQALLDLEKQRGELERERLALSTQVSMLTQEVRLEKRLTVAQLIGLLLLVIFVGFTRGIPTSPFLHLASTHLDAKREMKRTQADLLADRLGQAAGSRLQTEAGEEDAPAATRRGHRISPSVSLSRYNGSSSAFKRYPSISKAGPRRHYGIGSSKTSNGKGDSSRARPWSPPTRHASAPPEEPPALMLDGKAAKRRRPLADLAGSDGHAFEFPARSLSTQPGSTGVAASVATGAASSSASLSPIPFPSTSSSSPVRTSHPSAAPQPQLDLPFNLGYLSTTLGPTADRSDSAFSPTSTNGFVGDDERDEGGYHTYSSDEDALASVFPSRTPSRDRLRAAALASSSPSSPGTTASPRIRPPKPQVPLRPATSMGFRDERAMQKEKSRRTSRGPDAKQAANGDDLPSLGPAPIISTPSPPPETVTSSSTVQQHKRSDTLA</sequence>